<proteinExistence type="predicted"/>
<evidence type="ECO:0000313" key="3">
    <source>
        <dbReference type="Proteomes" id="UP000467700"/>
    </source>
</evidence>
<dbReference type="EMBL" id="CACVBS010000046">
    <property type="protein sequence ID" value="CAA7264745.1"/>
    <property type="molecule type" value="Genomic_DNA"/>
</dbReference>
<reference evidence="2 3" key="1">
    <citation type="submission" date="2020-01" db="EMBL/GenBank/DDBJ databases">
        <authorList>
            <person name="Gupta K D."/>
        </authorList>
    </citation>
    <scope>NUCLEOTIDE SEQUENCE [LARGE SCALE GENOMIC DNA]</scope>
</reference>
<accession>A0A8S0W053</accession>
<sequence>MGTQSAPRSKAYLRAPPTADVLLLSIFALFIDQRFLYHRHPSQLFLTSANPSVVVVDHAASISQCGIGLGAIPAGAWELDWGSGVAELPRKPFDDREDSNPTLSPLYTTGPHAGHEPGRTRLPKTNSRLLRLAFVCRTLLSLIA</sequence>
<keyword evidence="3" id="KW-1185">Reference proteome</keyword>
<organism evidence="2 3">
    <name type="scientific">Cyclocybe aegerita</name>
    <name type="common">Black poplar mushroom</name>
    <name type="synonym">Agrocybe aegerita</name>
    <dbReference type="NCBI Taxonomy" id="1973307"/>
    <lineage>
        <taxon>Eukaryota</taxon>
        <taxon>Fungi</taxon>
        <taxon>Dikarya</taxon>
        <taxon>Basidiomycota</taxon>
        <taxon>Agaricomycotina</taxon>
        <taxon>Agaricomycetes</taxon>
        <taxon>Agaricomycetidae</taxon>
        <taxon>Agaricales</taxon>
        <taxon>Agaricineae</taxon>
        <taxon>Bolbitiaceae</taxon>
        <taxon>Cyclocybe</taxon>
    </lineage>
</organism>
<dbReference type="AlphaFoldDB" id="A0A8S0W053"/>
<evidence type="ECO:0000256" key="1">
    <source>
        <dbReference type="SAM" id="MobiDB-lite"/>
    </source>
</evidence>
<evidence type="ECO:0000313" key="2">
    <source>
        <dbReference type="EMBL" id="CAA7264745.1"/>
    </source>
</evidence>
<feature type="region of interest" description="Disordered" evidence="1">
    <location>
        <begin position="90"/>
        <end position="122"/>
    </location>
</feature>
<protein>
    <submittedName>
        <fullName evidence="2">Uncharacterized protein</fullName>
    </submittedName>
</protein>
<comment type="caution">
    <text evidence="2">The sequence shown here is derived from an EMBL/GenBank/DDBJ whole genome shotgun (WGS) entry which is preliminary data.</text>
</comment>
<gene>
    <name evidence="2" type="ORF">AAE3_LOCUS7209</name>
</gene>
<dbReference type="Proteomes" id="UP000467700">
    <property type="component" value="Unassembled WGS sequence"/>
</dbReference>
<name>A0A8S0W053_CYCAE</name>